<dbReference type="Proteomes" id="UP000789920">
    <property type="component" value="Unassembled WGS sequence"/>
</dbReference>
<sequence length="172" mass="20262">MEMIYYDDEDIVDRIMQILGIKQGDKESVEEFTKRYDSRVMLWNSELPEEEKRIWYTLGLKRQYLYEVKSLLPETYDQAKQLALINVENDDKSVDQDIGRERCIDYRYEDQIGAVSGKRSDDADSYGMLIEKMFAVYKLVDICQCSVDRNAKVVMEGNLNISVVYEKYVMIV</sequence>
<feature type="non-terminal residue" evidence="1">
    <location>
        <position position="172"/>
    </location>
</feature>
<name>A0ACA9MNF3_9GLOM</name>
<comment type="caution">
    <text evidence="1">The sequence shown here is derived from an EMBL/GenBank/DDBJ whole genome shotgun (WGS) entry which is preliminary data.</text>
</comment>
<reference evidence="1" key="1">
    <citation type="submission" date="2021-06" db="EMBL/GenBank/DDBJ databases">
        <authorList>
            <person name="Kallberg Y."/>
            <person name="Tangrot J."/>
            <person name="Rosling A."/>
        </authorList>
    </citation>
    <scope>NUCLEOTIDE SEQUENCE</scope>
    <source>
        <strain evidence="1">MA461A</strain>
    </source>
</reference>
<dbReference type="EMBL" id="CAJVQC010009235">
    <property type="protein sequence ID" value="CAG8602140.1"/>
    <property type="molecule type" value="Genomic_DNA"/>
</dbReference>
<accession>A0ACA9MNF3</accession>
<protein>
    <submittedName>
        <fullName evidence="1">17688_t:CDS:1</fullName>
    </submittedName>
</protein>
<keyword evidence="2" id="KW-1185">Reference proteome</keyword>
<gene>
    <name evidence="1" type="ORF">RPERSI_LOCUS5961</name>
</gene>
<organism evidence="1 2">
    <name type="scientific">Racocetra persica</name>
    <dbReference type="NCBI Taxonomy" id="160502"/>
    <lineage>
        <taxon>Eukaryota</taxon>
        <taxon>Fungi</taxon>
        <taxon>Fungi incertae sedis</taxon>
        <taxon>Mucoromycota</taxon>
        <taxon>Glomeromycotina</taxon>
        <taxon>Glomeromycetes</taxon>
        <taxon>Diversisporales</taxon>
        <taxon>Gigasporaceae</taxon>
        <taxon>Racocetra</taxon>
    </lineage>
</organism>
<proteinExistence type="predicted"/>
<evidence type="ECO:0000313" key="2">
    <source>
        <dbReference type="Proteomes" id="UP000789920"/>
    </source>
</evidence>
<evidence type="ECO:0000313" key="1">
    <source>
        <dbReference type="EMBL" id="CAG8602140.1"/>
    </source>
</evidence>